<accession>A0A0C2M679</accession>
<comment type="caution">
    <text evidence="1">The sequence shown here is derived from an EMBL/GenBank/DDBJ whole genome shotgun (WGS) entry which is preliminary data.</text>
</comment>
<gene>
    <name evidence="1" type="ORF">RF11_16209</name>
</gene>
<sequence>MTSINLKICHDSSIFTHRIKIKYIPEIYEEAHCLKRIHRTDKLCKKECPYSLKYLSNCTITTRGLRAALSLRVFETYTSTHLTSMDSRVSRLRTSYHAYPELAQRQQRAARSLLKSQRCMYCYFSTERGSNVVRAMVFQDMPSKPRAWNLLSIVIAQWLRTKQPGVIDCATADNTSTVQRSQELFPQILHYIHIYANACTYILRRFLR</sequence>
<evidence type="ECO:0000313" key="2">
    <source>
        <dbReference type="Proteomes" id="UP000031668"/>
    </source>
</evidence>
<protein>
    <submittedName>
        <fullName evidence="1">Uncharacterized protein</fullName>
    </submittedName>
</protein>
<reference evidence="1 2" key="1">
    <citation type="journal article" date="2014" name="Genome Biol. Evol.">
        <title>The genome of the myxosporean Thelohanellus kitauei shows adaptations to nutrient acquisition within its fish host.</title>
        <authorList>
            <person name="Yang Y."/>
            <person name="Xiong J."/>
            <person name="Zhou Z."/>
            <person name="Huo F."/>
            <person name="Miao W."/>
            <person name="Ran C."/>
            <person name="Liu Y."/>
            <person name="Zhang J."/>
            <person name="Feng J."/>
            <person name="Wang M."/>
            <person name="Wang M."/>
            <person name="Wang L."/>
            <person name="Yao B."/>
        </authorList>
    </citation>
    <scope>NUCLEOTIDE SEQUENCE [LARGE SCALE GENOMIC DNA]</scope>
    <source>
        <strain evidence="1">Wuqing</strain>
    </source>
</reference>
<dbReference type="EMBL" id="JWZT01004942">
    <property type="protein sequence ID" value="KII62545.1"/>
    <property type="molecule type" value="Genomic_DNA"/>
</dbReference>
<keyword evidence="2" id="KW-1185">Reference proteome</keyword>
<dbReference type="Proteomes" id="UP000031668">
    <property type="component" value="Unassembled WGS sequence"/>
</dbReference>
<dbReference type="AlphaFoldDB" id="A0A0C2M679"/>
<organism evidence="1 2">
    <name type="scientific">Thelohanellus kitauei</name>
    <name type="common">Myxosporean</name>
    <dbReference type="NCBI Taxonomy" id="669202"/>
    <lineage>
        <taxon>Eukaryota</taxon>
        <taxon>Metazoa</taxon>
        <taxon>Cnidaria</taxon>
        <taxon>Myxozoa</taxon>
        <taxon>Myxosporea</taxon>
        <taxon>Bivalvulida</taxon>
        <taxon>Platysporina</taxon>
        <taxon>Myxobolidae</taxon>
        <taxon>Thelohanellus</taxon>
    </lineage>
</organism>
<proteinExistence type="predicted"/>
<evidence type="ECO:0000313" key="1">
    <source>
        <dbReference type="EMBL" id="KII62545.1"/>
    </source>
</evidence>
<name>A0A0C2M679_THEKT</name>